<dbReference type="GO" id="GO:0030897">
    <property type="term" value="C:HOPS complex"/>
    <property type="evidence" value="ECO:0007669"/>
    <property type="project" value="UniProtKB-UniRule"/>
</dbReference>
<keyword evidence="11" id="KW-1185">Reference proteome</keyword>
<name>A0A8H5GEL0_9AGAR</name>
<evidence type="ECO:0000313" key="10">
    <source>
        <dbReference type="EMBL" id="KAF5363557.1"/>
    </source>
</evidence>
<dbReference type="GO" id="GO:0005794">
    <property type="term" value="C:Golgi apparatus"/>
    <property type="evidence" value="ECO:0007669"/>
    <property type="project" value="UniProtKB-SubCell"/>
</dbReference>
<evidence type="ECO:0000256" key="6">
    <source>
        <dbReference type="PIRNR" id="PIRNR028921"/>
    </source>
</evidence>
<dbReference type="GO" id="GO:0016236">
    <property type="term" value="P:macroautophagy"/>
    <property type="evidence" value="ECO:0007669"/>
    <property type="project" value="TreeGrafter"/>
</dbReference>
<comment type="similarity">
    <text evidence="3 6">Belongs to the VPS41 family.</text>
</comment>
<dbReference type="Pfam" id="PF23411">
    <property type="entry name" value="Beta-prop_Vps41"/>
    <property type="match status" value="1"/>
</dbReference>
<dbReference type="PROSITE" id="PS50236">
    <property type="entry name" value="CHCR"/>
    <property type="match status" value="1"/>
</dbReference>
<organism evidence="10 11">
    <name type="scientific">Leucocoprinus leucothites</name>
    <dbReference type="NCBI Taxonomy" id="201217"/>
    <lineage>
        <taxon>Eukaryota</taxon>
        <taxon>Fungi</taxon>
        <taxon>Dikarya</taxon>
        <taxon>Basidiomycota</taxon>
        <taxon>Agaricomycotina</taxon>
        <taxon>Agaricomycetes</taxon>
        <taxon>Agaricomycetidae</taxon>
        <taxon>Agaricales</taxon>
        <taxon>Agaricineae</taxon>
        <taxon>Agaricaceae</taxon>
        <taxon>Leucocoprinus</taxon>
    </lineage>
</organism>
<evidence type="ECO:0000256" key="7">
    <source>
        <dbReference type="PROSITE-ProRule" id="PRU01006"/>
    </source>
</evidence>
<proteinExistence type="inferred from homology"/>
<dbReference type="GO" id="GO:0006623">
    <property type="term" value="P:protein targeting to vacuole"/>
    <property type="evidence" value="ECO:0007669"/>
    <property type="project" value="InterPro"/>
</dbReference>
<gene>
    <name evidence="10" type="ORF">D9756_000090</name>
</gene>
<comment type="subcellular location">
    <subcellularLocation>
        <location evidence="1">Cytoplasmic vesicle</location>
        <location evidence="1">Clathrin-coated vesicle</location>
    </subcellularLocation>
    <subcellularLocation>
        <location evidence="2">Late endosome</location>
    </subcellularLocation>
    <subcellularLocation>
        <location evidence="6">Vacuole</location>
    </subcellularLocation>
</comment>
<dbReference type="EMBL" id="JAACJO010000001">
    <property type="protein sequence ID" value="KAF5363557.1"/>
    <property type="molecule type" value="Genomic_DNA"/>
</dbReference>
<dbReference type="InterPro" id="IPR001841">
    <property type="entry name" value="Znf_RING"/>
</dbReference>
<dbReference type="InterPro" id="IPR001680">
    <property type="entry name" value="WD40_rpt"/>
</dbReference>
<keyword evidence="6" id="KW-0926">Vacuole</keyword>
<dbReference type="InterPro" id="IPR045111">
    <property type="entry name" value="Vps41/Vps8"/>
</dbReference>
<dbReference type="GO" id="GO:0030136">
    <property type="term" value="C:clathrin-coated vesicle"/>
    <property type="evidence" value="ECO:0007669"/>
    <property type="project" value="UniProtKB-SubCell"/>
</dbReference>
<dbReference type="Proteomes" id="UP000559027">
    <property type="component" value="Unassembled WGS sequence"/>
</dbReference>
<dbReference type="SUPFAM" id="SSF50978">
    <property type="entry name" value="WD40 repeat-like"/>
    <property type="match status" value="1"/>
</dbReference>
<feature type="domain" description="RING-type" evidence="9">
    <location>
        <begin position="963"/>
        <end position="1049"/>
    </location>
</feature>
<feature type="compositionally biased region" description="Acidic residues" evidence="8">
    <location>
        <begin position="66"/>
        <end position="108"/>
    </location>
</feature>
<dbReference type="GO" id="GO:0005770">
    <property type="term" value="C:late endosome"/>
    <property type="evidence" value="ECO:0007669"/>
    <property type="project" value="UniProtKB-SubCell"/>
</dbReference>
<evidence type="ECO:0000256" key="2">
    <source>
        <dbReference type="ARBA" id="ARBA00004603"/>
    </source>
</evidence>
<keyword evidence="4 6" id="KW-0813">Transport</keyword>
<dbReference type="PANTHER" id="PTHR12616">
    <property type="entry name" value="VACUOLAR PROTEIN SORTING VPS41"/>
    <property type="match status" value="1"/>
</dbReference>
<feature type="repeat" description="CHCR" evidence="7">
    <location>
        <begin position="740"/>
        <end position="884"/>
    </location>
</feature>
<dbReference type="FunFam" id="1.25.40.10:FF:000350">
    <property type="entry name" value="Vacuolar protein sorting-associated protein 41 homolog"/>
    <property type="match status" value="1"/>
</dbReference>
<dbReference type="SMART" id="SM00299">
    <property type="entry name" value="CLH"/>
    <property type="match status" value="1"/>
</dbReference>
<dbReference type="AlphaFoldDB" id="A0A8H5GEL0"/>
<dbReference type="PANTHER" id="PTHR12616:SF1">
    <property type="entry name" value="VACUOLAR PROTEIN SORTING-ASSOCIATED PROTEIN 41 HOMOLOG"/>
    <property type="match status" value="1"/>
</dbReference>
<evidence type="ECO:0000256" key="1">
    <source>
        <dbReference type="ARBA" id="ARBA00004132"/>
    </source>
</evidence>
<feature type="region of interest" description="Disordered" evidence="8">
    <location>
        <begin position="1"/>
        <end position="114"/>
    </location>
</feature>
<evidence type="ECO:0000256" key="4">
    <source>
        <dbReference type="ARBA" id="ARBA00022448"/>
    </source>
</evidence>
<evidence type="ECO:0000313" key="11">
    <source>
        <dbReference type="Proteomes" id="UP000559027"/>
    </source>
</evidence>
<dbReference type="GO" id="GO:0034058">
    <property type="term" value="P:endosomal vesicle fusion"/>
    <property type="evidence" value="ECO:0007669"/>
    <property type="project" value="UniProtKB-UniRule"/>
</dbReference>
<evidence type="ECO:0000259" key="9">
    <source>
        <dbReference type="SMART" id="SM00184"/>
    </source>
</evidence>
<dbReference type="InterPro" id="IPR016902">
    <property type="entry name" value="Vps41"/>
</dbReference>
<comment type="caution">
    <text evidence="10">The sequence shown here is derived from an EMBL/GenBank/DDBJ whole genome shotgun (WGS) entry which is preliminary data.</text>
</comment>
<dbReference type="PIRSF" id="PIRSF028921">
    <property type="entry name" value="VPS41"/>
    <property type="match status" value="1"/>
</dbReference>
<dbReference type="GO" id="GO:0009267">
    <property type="term" value="P:cellular response to starvation"/>
    <property type="evidence" value="ECO:0007669"/>
    <property type="project" value="TreeGrafter"/>
</dbReference>
<evidence type="ECO:0000256" key="3">
    <source>
        <dbReference type="ARBA" id="ARBA00009582"/>
    </source>
</evidence>
<evidence type="ECO:0000256" key="8">
    <source>
        <dbReference type="SAM" id="MobiDB-lite"/>
    </source>
</evidence>
<dbReference type="InterPro" id="IPR036322">
    <property type="entry name" value="WD40_repeat_dom_sf"/>
</dbReference>
<dbReference type="OrthoDB" id="244107at2759"/>
<dbReference type="Pfam" id="PF23556">
    <property type="entry name" value="TPR_Vps41"/>
    <property type="match status" value="1"/>
</dbReference>
<dbReference type="InterPro" id="IPR057780">
    <property type="entry name" value="Beta-prop_Vps41"/>
</dbReference>
<dbReference type="InterPro" id="IPR015943">
    <property type="entry name" value="WD40/YVTN_repeat-like_dom_sf"/>
</dbReference>
<dbReference type="InterPro" id="IPR000547">
    <property type="entry name" value="Clathrin_H-chain/VPS_repeat"/>
</dbReference>
<sequence>MPTMTSPHGDSEHLQVPSVHDTQVTDSLAHVSVISDDEGDMDENYRANGHTRGHGRHLREEGSDKDGEEDEEGEEEEEEEEEDYDHDEDDGEEDDEEEEDEEDEDDEEPALKYERITGAIPELLKKDSASALVISHNIMALGTHAGIIHLLDPTGKRIKSYKPHYASIIDISLDSNAEFIATASIDGQVVVHSINSTESYSFDLKRPMRTVALEPNFGRRNTRALVYGGLAGNLVLQEKGWLGHKETLLHSGEGPIWQVRWRGRLIAWANDMGVKIYDHISQTRITFIDRPKDSPRADLFKCTLHWQDDSTLLIAWADLIKVARIRERPRTTTSSASANLPPFLVEITAAFKLDCMIAGIVPHPTPNPTTPSDALVPTNGSSSTKSLEKRLPPLTSFLIIAYSPPETFSDEMTEDRSRQARKLADRPELRIISRAGEELAADAITITDFQRLGCNDYVLVEGVSNDDPTGMDPETRSYVVLSPRDLVRVRPRDRRDHVAWLLERQRYEEALEEVEKIEADGLLKKTEIVGEGEEEKNALSAAEIGQKYIRHLVNEGEFVKAAKLTPKVCGHDSKKWEDWIFVFADKRHLQAIIPYVPTDSPRLDHLVYEMMLAHFLAHDRKTLLQTIKEWPREIYDISAVIIAIRSELDKADSQSRSMASPSSTVILMECLADLYTANRQPGKALPFYLRLRRPNVFELIKEHNLFTDVQDQVLLLVEFDHELMEKRKAGGQDIGQSEAITLLVNNMHSIPIIRVVQQLQNKPYYLFLYLDALVERDPHLVSEFADLQVKLYAEFATIRLIDFLRASNYYNLEMAYEVCNERNLVPEMVFLLGRMGNNKEALHLIIERLGDVQRAIEFAKEQSDDDLWEDLLKYSETRPTFIRGLLENVGVEISPIRLIRRIKNGLEIPGLKEALIKILQDFHLQISLLEGCGAILDGDCADLAGRLQRGQGSGFFLTAKTVCPICDKMMQDNSHGLVILFLCRHVVHASCIRGRDASGSDGESGGLMRSIEPYLGEGGFADGGRKGISGSVALESMIRSKLGRGCPVCHKAVEGRRT</sequence>
<dbReference type="InterPro" id="IPR011990">
    <property type="entry name" value="TPR-like_helical_dom_sf"/>
</dbReference>
<reference evidence="10 11" key="1">
    <citation type="journal article" date="2020" name="ISME J.">
        <title>Uncovering the hidden diversity of litter-decomposition mechanisms in mushroom-forming fungi.</title>
        <authorList>
            <person name="Floudas D."/>
            <person name="Bentzer J."/>
            <person name="Ahren D."/>
            <person name="Johansson T."/>
            <person name="Persson P."/>
            <person name="Tunlid A."/>
        </authorList>
    </citation>
    <scope>NUCLEOTIDE SEQUENCE [LARGE SCALE GENOMIC DNA]</scope>
    <source>
        <strain evidence="10 11">CBS 146.42</strain>
    </source>
</reference>
<dbReference type="Gene3D" id="1.25.40.10">
    <property type="entry name" value="Tetratricopeptide repeat domain"/>
    <property type="match status" value="1"/>
</dbReference>
<accession>A0A8H5GEL0</accession>
<keyword evidence="5 6" id="KW-0653">Protein transport</keyword>
<protein>
    <recommendedName>
        <fullName evidence="6">Vacuolar protein sorting-associated protein 41</fullName>
    </recommendedName>
</protein>
<dbReference type="SMART" id="SM00320">
    <property type="entry name" value="WD40"/>
    <property type="match status" value="2"/>
</dbReference>
<evidence type="ECO:0000256" key="5">
    <source>
        <dbReference type="ARBA" id="ARBA00022927"/>
    </source>
</evidence>
<feature type="region of interest" description="Disordered" evidence="8">
    <location>
        <begin position="366"/>
        <end position="387"/>
    </location>
</feature>
<comment type="function">
    <text evidence="6">Required for vacuolar assembly and vacuolar traffic.</text>
</comment>
<dbReference type="GO" id="GO:0000329">
    <property type="term" value="C:fungal-type vacuole membrane"/>
    <property type="evidence" value="ECO:0007669"/>
    <property type="project" value="UniProtKB-UniRule"/>
</dbReference>
<dbReference type="SMART" id="SM00184">
    <property type="entry name" value="RING"/>
    <property type="match status" value="1"/>
</dbReference>
<dbReference type="Gene3D" id="2.130.10.10">
    <property type="entry name" value="YVTN repeat-like/Quinoprotein amine dehydrogenase"/>
    <property type="match status" value="1"/>
</dbReference>